<dbReference type="KEGG" id="nou:Natoc_0817"/>
<sequence length="84" mass="9350">MSPPSSDEPGDGVDSIDDDRIVEAIRTAPKPVVNTTYLAGEFDVPPKVLLERLESLVEDGRLEGHEVVGEGYLWWLSIDEELER</sequence>
<dbReference type="GeneID" id="14401769"/>
<dbReference type="RefSeq" id="WP_015320126.1">
    <property type="nucleotide sequence ID" value="NC_019974.1"/>
</dbReference>
<evidence type="ECO:0000313" key="1">
    <source>
        <dbReference type="EMBL" id="AGB36672.1"/>
    </source>
</evidence>
<keyword evidence="2" id="KW-1185">Reference proteome</keyword>
<dbReference type="OrthoDB" id="189973at2157"/>
<proteinExistence type="predicted"/>
<organism evidence="1 2">
    <name type="scientific">Natronococcus occultus SP4</name>
    <dbReference type="NCBI Taxonomy" id="694430"/>
    <lineage>
        <taxon>Archaea</taxon>
        <taxon>Methanobacteriati</taxon>
        <taxon>Methanobacteriota</taxon>
        <taxon>Stenosarchaea group</taxon>
        <taxon>Halobacteria</taxon>
        <taxon>Halobacteriales</taxon>
        <taxon>Natrialbaceae</taxon>
        <taxon>Natronococcus</taxon>
    </lineage>
</organism>
<dbReference type="HOGENOM" id="CLU_2519858_0_0_2"/>
<name>L0JUH0_9EURY</name>
<protein>
    <submittedName>
        <fullName evidence="1">Uncharacterized protein</fullName>
    </submittedName>
</protein>
<dbReference type="Proteomes" id="UP000010878">
    <property type="component" value="Chromosome"/>
</dbReference>
<accession>L0JUH0</accession>
<gene>
    <name evidence="1" type="ORF">Natoc_0817</name>
</gene>
<dbReference type="AlphaFoldDB" id="L0JUH0"/>
<dbReference type="eggNOG" id="arCOG08095">
    <property type="taxonomic scope" value="Archaea"/>
</dbReference>
<dbReference type="STRING" id="694430.Natoc_0817"/>
<evidence type="ECO:0000313" key="2">
    <source>
        <dbReference type="Proteomes" id="UP000010878"/>
    </source>
</evidence>
<dbReference type="EMBL" id="CP003929">
    <property type="protein sequence ID" value="AGB36672.1"/>
    <property type="molecule type" value="Genomic_DNA"/>
</dbReference>
<reference evidence="1 2" key="1">
    <citation type="submission" date="2012-11" db="EMBL/GenBank/DDBJ databases">
        <title>FINISHED of Natronococcus occultus SP4, DSM 3396.</title>
        <authorList>
            <consortium name="DOE Joint Genome Institute"/>
            <person name="Eisen J."/>
            <person name="Huntemann M."/>
            <person name="Wei C.-L."/>
            <person name="Han J."/>
            <person name="Detter J.C."/>
            <person name="Han C."/>
            <person name="Tapia R."/>
            <person name="Chen A."/>
            <person name="Kyrpides N."/>
            <person name="Mavromatis K."/>
            <person name="Markowitz V."/>
            <person name="Szeto E."/>
            <person name="Ivanova N."/>
            <person name="Mikhailova N."/>
            <person name="Ovchinnikova G."/>
            <person name="Pagani I."/>
            <person name="Pati A."/>
            <person name="Goodwin L."/>
            <person name="Nordberg H.P."/>
            <person name="Cantor M.N."/>
            <person name="Hua S.X."/>
            <person name="Woyke T."/>
            <person name="Eisen J."/>
            <person name="Klenk H.-P."/>
            <person name="Klenk H.-P."/>
        </authorList>
    </citation>
    <scope>NUCLEOTIDE SEQUENCE [LARGE SCALE GENOMIC DNA]</scope>
    <source>
        <strain evidence="1 2">SP4</strain>
    </source>
</reference>